<keyword evidence="3" id="KW-1185">Reference proteome</keyword>
<dbReference type="SMART" id="SM01126">
    <property type="entry name" value="DDE_Tnp_IS1595"/>
    <property type="match status" value="1"/>
</dbReference>
<dbReference type="InterPro" id="IPR053164">
    <property type="entry name" value="IS1016-like_transposase"/>
</dbReference>
<reference evidence="2 3" key="1">
    <citation type="submission" date="2019-07" db="EMBL/GenBank/DDBJ databases">
        <authorList>
            <person name="Jastrzebski P J."/>
            <person name="Paukszto L."/>
            <person name="Jastrzebski P J."/>
        </authorList>
    </citation>
    <scope>NUCLEOTIDE SEQUENCE [LARGE SCALE GENOMIC DNA]</scope>
    <source>
        <strain evidence="2 3">WMS-il1</strain>
    </source>
</reference>
<gene>
    <name evidence="2" type="ORF">WMSIL1_LOCUS1342</name>
</gene>
<dbReference type="Proteomes" id="UP000321570">
    <property type="component" value="Unassembled WGS sequence"/>
</dbReference>
<dbReference type="Pfam" id="PF12762">
    <property type="entry name" value="DDE_Tnp_IS1595"/>
    <property type="match status" value="1"/>
</dbReference>
<feature type="domain" description="ISXO2-like transposase" evidence="1">
    <location>
        <begin position="6"/>
        <end position="93"/>
    </location>
</feature>
<organism evidence="2 3">
    <name type="scientific">Hymenolepis diminuta</name>
    <name type="common">Rat tapeworm</name>
    <dbReference type="NCBI Taxonomy" id="6216"/>
    <lineage>
        <taxon>Eukaryota</taxon>
        <taxon>Metazoa</taxon>
        <taxon>Spiralia</taxon>
        <taxon>Lophotrochozoa</taxon>
        <taxon>Platyhelminthes</taxon>
        <taxon>Cestoda</taxon>
        <taxon>Eucestoda</taxon>
        <taxon>Cyclophyllidea</taxon>
        <taxon>Hymenolepididae</taxon>
        <taxon>Hymenolepis</taxon>
    </lineage>
</organism>
<dbReference type="EMBL" id="CABIJS010000033">
    <property type="protein sequence ID" value="VUZ40303.1"/>
    <property type="molecule type" value="Genomic_DNA"/>
</dbReference>
<evidence type="ECO:0000259" key="1">
    <source>
        <dbReference type="SMART" id="SM01126"/>
    </source>
</evidence>
<evidence type="ECO:0000313" key="2">
    <source>
        <dbReference type="EMBL" id="VUZ40303.1"/>
    </source>
</evidence>
<evidence type="ECO:0000313" key="3">
    <source>
        <dbReference type="Proteomes" id="UP000321570"/>
    </source>
</evidence>
<dbReference type="InterPro" id="IPR024445">
    <property type="entry name" value="Tnp_ISXO2-like"/>
</dbReference>
<protein>
    <recommendedName>
        <fullName evidence="1">ISXO2-like transposase domain-containing protein</fullName>
    </recommendedName>
</protein>
<proteinExistence type="predicted"/>
<dbReference type="PANTHER" id="PTHR47163:SF2">
    <property type="entry name" value="SI:DKEY-17M8.2"/>
    <property type="match status" value="1"/>
</dbReference>
<name>A0A564Y1A2_HYMDI</name>
<sequence>MVDTSTAPGIGYAQVVSSRDSNVLLPIIRRVIRSGSEIHTDEWPAYNALDPADEFIHKKITHKYHFVDPITGIHTQNVESFNNKLKAFVKMQKGCIF</sequence>
<dbReference type="AlphaFoldDB" id="A0A564Y1A2"/>
<dbReference type="PANTHER" id="PTHR47163">
    <property type="entry name" value="DDE_TNP_IS1595 DOMAIN-CONTAINING PROTEIN"/>
    <property type="match status" value="1"/>
</dbReference>
<accession>A0A564Y1A2</accession>